<proteinExistence type="predicted"/>
<dbReference type="EMBL" id="MN739393">
    <property type="protein sequence ID" value="QHT02407.1"/>
    <property type="molecule type" value="Genomic_DNA"/>
</dbReference>
<dbReference type="SUPFAM" id="SSF55729">
    <property type="entry name" value="Acyl-CoA N-acyltransferases (Nat)"/>
    <property type="match status" value="1"/>
</dbReference>
<dbReference type="AlphaFoldDB" id="A0A6C0CDM5"/>
<evidence type="ECO:0000313" key="1">
    <source>
        <dbReference type="EMBL" id="QHT02407.1"/>
    </source>
</evidence>
<reference evidence="1" key="1">
    <citation type="journal article" date="2020" name="Nature">
        <title>Giant virus diversity and host interactions through global metagenomics.</title>
        <authorList>
            <person name="Schulz F."/>
            <person name="Roux S."/>
            <person name="Paez-Espino D."/>
            <person name="Jungbluth S."/>
            <person name="Walsh D.A."/>
            <person name="Denef V.J."/>
            <person name="McMahon K.D."/>
            <person name="Konstantinidis K.T."/>
            <person name="Eloe-Fadrosh E.A."/>
            <person name="Kyrpides N.C."/>
            <person name="Woyke T."/>
        </authorList>
    </citation>
    <scope>NUCLEOTIDE SEQUENCE</scope>
    <source>
        <strain evidence="1">GVMAG-M-3300020565-3</strain>
    </source>
</reference>
<sequence length="295" mass="34066">MSNSYNDPLTRMEVDEGNIEKWKNKLKYVSAIPNHLLLNMDIKPSNGSIQVKRDLYYDRVKTFIGNKSGHLLNRLITINRSSRILEERKTEYNDIMRKYNKSIKEYKDKDGKTVVVRMVLNKNKDKMMAYLQYYNYKKHTKDEYDKKSIIAEVQDYILKHQIYGLYVGDLMMGFLVIKKSRAFNIDGADGADGADNMVDTFYIQEVFIDTNMRGKKLGKILIDYALLLCPTNKKYISLMTYEGNIMARIATDNGFTLQKKPSVCPVNRLLFIRTMADGDFSKNTNRITASAASAT</sequence>
<name>A0A6C0CDM5_9ZZZZ</name>
<organism evidence="1">
    <name type="scientific">viral metagenome</name>
    <dbReference type="NCBI Taxonomy" id="1070528"/>
    <lineage>
        <taxon>unclassified sequences</taxon>
        <taxon>metagenomes</taxon>
        <taxon>organismal metagenomes</taxon>
    </lineage>
</organism>
<evidence type="ECO:0008006" key="2">
    <source>
        <dbReference type="Google" id="ProtNLM"/>
    </source>
</evidence>
<accession>A0A6C0CDM5</accession>
<dbReference type="InterPro" id="IPR016181">
    <property type="entry name" value="Acyl_CoA_acyltransferase"/>
</dbReference>
<dbReference type="Gene3D" id="3.40.630.30">
    <property type="match status" value="1"/>
</dbReference>
<protein>
    <recommendedName>
        <fullName evidence="2">N-acetyltransferase domain-containing protein</fullName>
    </recommendedName>
</protein>